<dbReference type="EMBL" id="SHSP01000003">
    <property type="protein sequence ID" value="TCF33892.1"/>
    <property type="molecule type" value="Genomic_DNA"/>
</dbReference>
<reference evidence="2 3" key="1">
    <citation type="journal article" date="2018" name="Sci. Rep.">
        <title>Genomic diversity and distribution of Bifidobacterium longum subsp. longum across the human lifespan.</title>
        <authorList>
            <person name="Odamaki T."/>
            <person name="Bottacini F."/>
            <person name="Kato K."/>
            <person name="Mitsuyama E."/>
            <person name="Yoshida K."/>
            <person name="Horigome A."/>
            <person name="Xiao J.Z."/>
            <person name="van Sinderen D."/>
        </authorList>
    </citation>
    <scope>NUCLEOTIDE SEQUENCE [LARGE SCALE GENOMIC DNA]</scope>
    <source>
        <strain evidence="2 3">MCC10096</strain>
    </source>
</reference>
<evidence type="ECO:0000256" key="1">
    <source>
        <dbReference type="SAM" id="Phobius"/>
    </source>
</evidence>
<comment type="caution">
    <text evidence="2">The sequence shown here is derived from an EMBL/GenBank/DDBJ whole genome shotgun (WGS) entry which is preliminary data.</text>
</comment>
<evidence type="ECO:0000313" key="2">
    <source>
        <dbReference type="EMBL" id="TCF33892.1"/>
    </source>
</evidence>
<keyword evidence="1" id="KW-1133">Transmembrane helix</keyword>
<feature type="transmembrane region" description="Helical" evidence="1">
    <location>
        <begin position="12"/>
        <end position="35"/>
    </location>
</feature>
<proteinExistence type="predicted"/>
<accession>A0A4R0ULG3</accession>
<organism evidence="2 3">
    <name type="scientific">Bifidobacterium longum subsp. longum</name>
    <dbReference type="NCBI Taxonomy" id="1679"/>
    <lineage>
        <taxon>Bacteria</taxon>
        <taxon>Bacillati</taxon>
        <taxon>Actinomycetota</taxon>
        <taxon>Actinomycetes</taxon>
        <taxon>Bifidobacteriales</taxon>
        <taxon>Bifidobacteriaceae</taxon>
        <taxon>Bifidobacterium</taxon>
    </lineage>
</organism>
<gene>
    <name evidence="2" type="ORF">MCC10096_0271</name>
</gene>
<protein>
    <submittedName>
        <fullName evidence="2">Uncharacterized protein</fullName>
    </submittedName>
</protein>
<keyword evidence="1" id="KW-0812">Transmembrane</keyword>
<evidence type="ECO:0000313" key="3">
    <source>
        <dbReference type="Proteomes" id="UP000292932"/>
    </source>
</evidence>
<dbReference type="AlphaFoldDB" id="A0A4R0ULG3"/>
<sequence length="45" mass="5049">MLQRGLTVKRFIKTVVLLLASPFVLIMLGLVLAIVRFGDFLTDDD</sequence>
<dbReference type="Proteomes" id="UP000292932">
    <property type="component" value="Unassembled WGS sequence"/>
</dbReference>
<keyword evidence="1" id="KW-0472">Membrane</keyword>
<name>A0A4R0ULG3_BIFLL</name>